<dbReference type="Proteomes" id="UP000293846">
    <property type="component" value="Unassembled WGS sequence"/>
</dbReference>
<dbReference type="OrthoDB" id="7944398at2"/>
<keyword evidence="3" id="KW-1185">Reference proteome</keyword>
<name>A0A4R1AW41_9BACI</name>
<proteinExistence type="predicted"/>
<sequence length="269" mass="30862">MSSTIKEFTWVGSQDHYVDKINVQRINHITIGRFGGNSAAGQYKNEDGCLIWADEKKEWEFAIILDAHNTAESAELVIDIFTLKKTDIAAAFSMPMNKCFKRLEKVVLDQFQGEEFLSACRRIKGETACLIVARRNKYIWWLSVGDCISYIFHPELASLGQYQINQRQFFEWIGQVNTFEQTVPCYSSGTRELRKGSNQIFLTTDGLIECPNDPFSNPKDIYSLLSNSEDKESIKLLLQKIQENHVRDSTTIISWKVDIVNKVTRPSNE</sequence>
<feature type="domain" description="PPM-type phosphatase" evidence="1">
    <location>
        <begin position="33"/>
        <end position="257"/>
    </location>
</feature>
<dbReference type="SUPFAM" id="SSF81606">
    <property type="entry name" value="PP2C-like"/>
    <property type="match status" value="1"/>
</dbReference>
<protein>
    <submittedName>
        <fullName evidence="2">Protein phosphatase 2C domain-containing protein</fullName>
    </submittedName>
</protein>
<dbReference type="PROSITE" id="PS51746">
    <property type="entry name" value="PPM_2"/>
    <property type="match status" value="1"/>
</dbReference>
<evidence type="ECO:0000259" key="1">
    <source>
        <dbReference type="PROSITE" id="PS51746"/>
    </source>
</evidence>
<dbReference type="Gene3D" id="3.60.40.10">
    <property type="entry name" value="PPM-type phosphatase domain"/>
    <property type="match status" value="1"/>
</dbReference>
<dbReference type="EMBL" id="SJTH01000070">
    <property type="protein sequence ID" value="TCJ01282.1"/>
    <property type="molecule type" value="Genomic_DNA"/>
</dbReference>
<dbReference type="InterPro" id="IPR001932">
    <property type="entry name" value="PPM-type_phosphatase-like_dom"/>
</dbReference>
<organism evidence="2 3">
    <name type="scientific">Cytobacillus praedii</name>
    <dbReference type="NCBI Taxonomy" id="1742358"/>
    <lineage>
        <taxon>Bacteria</taxon>
        <taxon>Bacillati</taxon>
        <taxon>Bacillota</taxon>
        <taxon>Bacilli</taxon>
        <taxon>Bacillales</taxon>
        <taxon>Bacillaceae</taxon>
        <taxon>Cytobacillus</taxon>
    </lineage>
</organism>
<dbReference type="AlphaFoldDB" id="A0A4R1AW41"/>
<reference evidence="2 3" key="1">
    <citation type="submission" date="2019-03" db="EMBL/GenBank/DDBJ databases">
        <authorList>
            <person name="Jensen L."/>
            <person name="Storgaard J."/>
            <person name="Sulaj E."/>
            <person name="Schramm A."/>
            <person name="Marshall I.P.G."/>
        </authorList>
    </citation>
    <scope>NUCLEOTIDE SEQUENCE [LARGE SCALE GENOMIC DNA]</scope>
    <source>
        <strain evidence="2 3">2017H2G3</strain>
    </source>
</reference>
<dbReference type="InterPro" id="IPR036457">
    <property type="entry name" value="PPM-type-like_dom_sf"/>
</dbReference>
<gene>
    <name evidence="2" type="ORF">E0Y62_24870</name>
</gene>
<evidence type="ECO:0000313" key="3">
    <source>
        <dbReference type="Proteomes" id="UP000293846"/>
    </source>
</evidence>
<evidence type="ECO:0000313" key="2">
    <source>
        <dbReference type="EMBL" id="TCJ01282.1"/>
    </source>
</evidence>
<comment type="caution">
    <text evidence="2">The sequence shown here is derived from an EMBL/GenBank/DDBJ whole genome shotgun (WGS) entry which is preliminary data.</text>
</comment>
<dbReference type="RefSeq" id="WP_057765167.1">
    <property type="nucleotide sequence ID" value="NZ_LMBX01000014.1"/>
</dbReference>
<dbReference type="STRING" id="1742358.GCA_001439605_02378"/>
<accession>A0A4R1AW41</accession>